<dbReference type="HOGENOM" id="CLU_2129322_0_0_3"/>
<keyword evidence="2" id="KW-1185">Reference proteome</keyword>
<evidence type="ECO:0000313" key="2">
    <source>
        <dbReference type="Proteomes" id="UP000008206"/>
    </source>
</evidence>
<dbReference type="EMBL" id="CP002198">
    <property type="protein sequence ID" value="ADN16038.1"/>
    <property type="molecule type" value="Genomic_DNA"/>
</dbReference>
<dbReference type="Proteomes" id="UP000008206">
    <property type="component" value="Chromosome"/>
</dbReference>
<gene>
    <name evidence="1" type="ordered locus">Cyan7822_4118</name>
</gene>
<organism evidence="1 2">
    <name type="scientific">Gloeothece verrucosa (strain PCC 7822)</name>
    <name type="common">Cyanothece sp. (strain PCC 7822)</name>
    <dbReference type="NCBI Taxonomy" id="497965"/>
    <lineage>
        <taxon>Bacteria</taxon>
        <taxon>Bacillati</taxon>
        <taxon>Cyanobacteriota</taxon>
        <taxon>Cyanophyceae</taxon>
        <taxon>Oscillatoriophycideae</taxon>
        <taxon>Chroococcales</taxon>
        <taxon>Aphanothecaceae</taxon>
        <taxon>Gloeothece</taxon>
        <taxon>Gloeothece verrucosa</taxon>
    </lineage>
</organism>
<name>E0U7V1_GLOV7</name>
<dbReference type="OrthoDB" id="9966864at2"/>
<accession>E0U7V1</accession>
<sequence length="113" mass="12686">MVVVKKKADIERMAFILDQILGGLKGSPFSWGQGQQWAWVPVARELGLDLLTINQISKRGYRLKRGVQPVGKIYLGSPIGLWCNVYLLQIQCVKLEDNKQLSLNLTTQESTGE</sequence>
<reference evidence="2" key="1">
    <citation type="journal article" date="2011" name="MBio">
        <title>Novel metabolic attributes of the genus Cyanothece, comprising a group of unicellular nitrogen-fixing Cyanobacteria.</title>
        <authorList>
            <person name="Bandyopadhyay A."/>
            <person name="Elvitigala T."/>
            <person name="Welsh E."/>
            <person name="Stockel J."/>
            <person name="Liberton M."/>
            <person name="Min H."/>
            <person name="Sherman L.A."/>
            <person name="Pakrasi H.B."/>
        </authorList>
    </citation>
    <scope>NUCLEOTIDE SEQUENCE [LARGE SCALE GENOMIC DNA]</scope>
    <source>
        <strain evidence="2">PCC 7822</strain>
    </source>
</reference>
<evidence type="ECO:0000313" key="1">
    <source>
        <dbReference type="EMBL" id="ADN16038.1"/>
    </source>
</evidence>
<protein>
    <submittedName>
        <fullName evidence="1">Uncharacterized protein</fullName>
    </submittedName>
</protein>
<dbReference type="STRING" id="497965.Cyan7822_4118"/>
<dbReference type="KEGG" id="cyj:Cyan7822_4118"/>
<dbReference type="RefSeq" id="WP_013324104.1">
    <property type="nucleotide sequence ID" value="NC_014501.1"/>
</dbReference>
<proteinExistence type="predicted"/>
<dbReference type="AlphaFoldDB" id="E0U7V1"/>